<evidence type="ECO:0000259" key="11">
    <source>
        <dbReference type="Pfam" id="PF00662"/>
    </source>
</evidence>
<feature type="transmembrane region" description="Helical" evidence="8">
    <location>
        <begin position="6"/>
        <end position="23"/>
    </location>
</feature>
<dbReference type="InterPro" id="IPR003945">
    <property type="entry name" value="NU5C-like"/>
</dbReference>
<dbReference type="GO" id="GO:0012505">
    <property type="term" value="C:endomembrane system"/>
    <property type="evidence" value="ECO:0007669"/>
    <property type="project" value="UniProtKB-SubCell"/>
</dbReference>
<evidence type="ECO:0000313" key="13">
    <source>
        <dbReference type="Proteomes" id="UP000228948"/>
    </source>
</evidence>
<feature type="domain" description="NADH-Ubiquinone oxidoreductase (complex I) chain 5 N-terminal" evidence="11">
    <location>
        <begin position="67"/>
        <end position="111"/>
    </location>
</feature>
<dbReference type="STRING" id="441209.GCA_001870665_01409"/>
<evidence type="ECO:0000256" key="1">
    <source>
        <dbReference type="ARBA" id="ARBA00002378"/>
    </source>
</evidence>
<feature type="transmembrane region" description="Helical" evidence="8">
    <location>
        <begin position="419"/>
        <end position="436"/>
    </location>
</feature>
<evidence type="ECO:0000256" key="3">
    <source>
        <dbReference type="ARBA" id="ARBA00022448"/>
    </source>
</evidence>
<evidence type="ECO:0000256" key="7">
    <source>
        <dbReference type="ARBA" id="ARBA00023136"/>
    </source>
</evidence>
<dbReference type="EMBL" id="CP024899">
    <property type="protein sequence ID" value="ATX65803.1"/>
    <property type="molecule type" value="Genomic_DNA"/>
</dbReference>
<comment type="function">
    <text evidence="1">NDH-1 shuttles electrons from NADH, via FMN and iron-sulfur (Fe-S) centers, to quinones in the respiratory chain. The immediate electron acceptor for the enzyme in this species is believed to be ubiquinone. Couples the redox reaction to proton translocation (for every two electrons transferred, four hydrogen ions are translocated across the cytoplasmic membrane), and thus conserves the redox energy in a proton gradient.</text>
</comment>
<dbReference type="RefSeq" id="WP_071480348.1">
    <property type="nucleotide sequence ID" value="NZ_CP024899.1"/>
</dbReference>
<protein>
    <recommendedName>
        <fullName evidence="8">Probable inorganic carbon transporter subunit DabB</fullName>
    </recommendedName>
</protein>
<dbReference type="OrthoDB" id="9811798at2"/>
<evidence type="ECO:0000256" key="8">
    <source>
        <dbReference type="HAMAP-Rule" id="MF_00862"/>
    </source>
</evidence>
<dbReference type="GO" id="GO:0008137">
    <property type="term" value="F:NADH dehydrogenase (ubiquinone) activity"/>
    <property type="evidence" value="ECO:0007669"/>
    <property type="project" value="InterPro"/>
</dbReference>
<feature type="transmembrane region" description="Helical" evidence="8">
    <location>
        <begin position="131"/>
        <end position="149"/>
    </location>
</feature>
<comment type="subunit">
    <text evidence="8">Forms a complex with DabA.</text>
</comment>
<accession>A0A2K8KD17</accession>
<feature type="transmembrane region" description="Helical" evidence="8">
    <location>
        <begin position="387"/>
        <end position="407"/>
    </location>
</feature>
<keyword evidence="4 8" id="KW-1003">Cell membrane</keyword>
<organism evidence="12 13">
    <name type="scientific">Roseinatronobacter bogoriensis subsp. barguzinensis</name>
    <dbReference type="NCBI Taxonomy" id="441209"/>
    <lineage>
        <taxon>Bacteria</taxon>
        <taxon>Pseudomonadati</taxon>
        <taxon>Pseudomonadota</taxon>
        <taxon>Alphaproteobacteria</taxon>
        <taxon>Rhodobacterales</taxon>
        <taxon>Paracoccaceae</taxon>
        <taxon>Roseinatronobacter</taxon>
    </lineage>
</organism>
<keyword evidence="13" id="KW-1185">Reference proteome</keyword>
<dbReference type="PRINTS" id="PR01434">
    <property type="entry name" value="NADHDHGNASE5"/>
</dbReference>
<feature type="transmembrane region" description="Helical" evidence="8">
    <location>
        <begin position="359"/>
        <end position="381"/>
    </location>
</feature>
<evidence type="ECO:0000256" key="2">
    <source>
        <dbReference type="ARBA" id="ARBA00004127"/>
    </source>
</evidence>
<dbReference type="KEGG" id="rbg:BG454_08160"/>
<keyword evidence="3 8" id="KW-0813">Transport</keyword>
<feature type="transmembrane region" description="Helical" evidence="8">
    <location>
        <begin position="35"/>
        <end position="57"/>
    </location>
</feature>
<comment type="similarity">
    <text evidence="8">Belongs to the inorganic carbon transporter (TC 9.A.2) DabB family.</text>
</comment>
<dbReference type="GO" id="GO:0042773">
    <property type="term" value="P:ATP synthesis coupled electron transport"/>
    <property type="evidence" value="ECO:0007669"/>
    <property type="project" value="InterPro"/>
</dbReference>
<dbReference type="GO" id="GO:0015990">
    <property type="term" value="P:electron transport coupled proton transport"/>
    <property type="evidence" value="ECO:0007669"/>
    <property type="project" value="TreeGrafter"/>
</dbReference>
<evidence type="ECO:0000256" key="6">
    <source>
        <dbReference type="ARBA" id="ARBA00022989"/>
    </source>
</evidence>
<feature type="transmembrane region" description="Helical" evidence="8">
    <location>
        <begin position="198"/>
        <end position="216"/>
    </location>
</feature>
<feature type="transmembrane region" description="Helical" evidence="8">
    <location>
        <begin position="266"/>
        <end position="287"/>
    </location>
</feature>
<dbReference type="Pfam" id="PF00662">
    <property type="entry name" value="Proton_antipo_N"/>
    <property type="match status" value="1"/>
</dbReference>
<proteinExistence type="inferred from homology"/>
<evidence type="ECO:0000313" key="12">
    <source>
        <dbReference type="EMBL" id="ATX65803.1"/>
    </source>
</evidence>
<dbReference type="GO" id="GO:0005886">
    <property type="term" value="C:plasma membrane"/>
    <property type="evidence" value="ECO:0007669"/>
    <property type="project" value="UniProtKB-SubCell"/>
</dbReference>
<dbReference type="Proteomes" id="UP000228948">
    <property type="component" value="Chromosome"/>
</dbReference>
<keyword evidence="6 8" id="KW-1133">Transmembrane helix</keyword>
<feature type="transmembrane region" description="Helical" evidence="8">
    <location>
        <begin position="170"/>
        <end position="186"/>
    </location>
</feature>
<reference evidence="12 13" key="1">
    <citation type="submission" date="2017-11" db="EMBL/GenBank/DDBJ databases">
        <title>Revised Sequence and Annotation of the Rhodobaca barguzinensis strain alga05 Genome.</title>
        <authorList>
            <person name="Kopejtka K."/>
            <person name="Tomasch J.M."/>
            <person name="Bunk B."/>
            <person name="Koblizek M."/>
        </authorList>
    </citation>
    <scope>NUCLEOTIDE SEQUENCE [LARGE SCALE GENOMIC DNA]</scope>
    <source>
        <strain evidence="13">alga05</strain>
    </source>
</reference>
<evidence type="ECO:0000256" key="4">
    <source>
        <dbReference type="ARBA" id="ARBA00022475"/>
    </source>
</evidence>
<feature type="transmembrane region" description="Helical" evidence="8">
    <location>
        <begin position="237"/>
        <end position="254"/>
    </location>
</feature>
<sequence>MPALLPYLSIVILIAAGLGCLMGQQFRPTMTLFMAELASLAALALSLGAGLVLWIYGAQTTPVLGAATLGLSVRLDLLSVVMLMLVALLGWVITRFSVTYLDGEPHQGAFMGWLLLTLAAVTALVCAGNLGQLVMGFIGAGIGLGKLLLTYPDRPRAQQATARMRMASRAGDIALIGATMVLVLAFDTADIATLNATAAGPMAVLGAGLLALGGLLKAAQFPLHGWLTEVMEAPTPVSALLHAGIVNAGGFVLIRMADILLTAPGIMATLALLGGFTALFGSLAMLAQPAVKTSLAWSTIAQMGFMMLQIGLGLFALAVLHILAHSLYKAHAFLSSGSAIAYVAAARRPGPVAVPSVRNVTRAFGLALVIFAAVGFAFGLAGKPPQAFALGAILIFGVAYLIAQGLADAAPASLTKRTSVAALVTSASYFTLHAGIDWLMADTLPGPTAPDALEWAVMVLVLASFGLVALAQALFPLWAGHPAAQGLRVHLANGLYVAPLIDRLTGRLPASRA</sequence>
<evidence type="ECO:0000256" key="5">
    <source>
        <dbReference type="ARBA" id="ARBA00022692"/>
    </source>
</evidence>
<feature type="transmembrane region" description="Helical" evidence="8">
    <location>
        <begin position="77"/>
        <end position="96"/>
    </location>
</feature>
<evidence type="ECO:0000256" key="9">
    <source>
        <dbReference type="RuleBase" id="RU000320"/>
    </source>
</evidence>
<keyword evidence="7 8" id="KW-0472">Membrane</keyword>
<evidence type="ECO:0000259" key="10">
    <source>
        <dbReference type="Pfam" id="PF00361"/>
    </source>
</evidence>
<keyword evidence="5 8" id="KW-0812">Transmembrane</keyword>
<dbReference type="PANTHER" id="PTHR42829:SF1">
    <property type="entry name" value="INORGANIC CARBON TRANSPORTER SUBUNIT DABB-RELATED"/>
    <property type="match status" value="1"/>
</dbReference>
<comment type="function">
    <text evidence="8">Part of an energy-coupled inorganic carbon pump.</text>
</comment>
<dbReference type="AlphaFoldDB" id="A0A2K8KD17"/>
<feature type="transmembrane region" description="Helical" evidence="8">
    <location>
        <begin position="108"/>
        <end position="125"/>
    </location>
</feature>
<dbReference type="Pfam" id="PF00361">
    <property type="entry name" value="Proton_antipo_M"/>
    <property type="match status" value="1"/>
</dbReference>
<dbReference type="HAMAP" id="MF_00862">
    <property type="entry name" value="DabB"/>
    <property type="match status" value="1"/>
</dbReference>
<dbReference type="InterPro" id="IPR001750">
    <property type="entry name" value="ND/Mrp_TM"/>
</dbReference>
<comment type="subcellular location">
    <subcellularLocation>
        <location evidence="8">Cell membrane</location>
        <topology evidence="8">Multi-pass membrane protein</topology>
    </subcellularLocation>
    <subcellularLocation>
        <location evidence="2">Endomembrane system</location>
        <topology evidence="2">Multi-pass membrane protein</topology>
    </subcellularLocation>
    <subcellularLocation>
        <location evidence="9">Membrane</location>
        <topology evidence="9">Multi-pass membrane protein</topology>
    </subcellularLocation>
</comment>
<dbReference type="PANTHER" id="PTHR42829">
    <property type="entry name" value="NADH-UBIQUINONE OXIDOREDUCTASE CHAIN 5"/>
    <property type="match status" value="1"/>
</dbReference>
<feature type="transmembrane region" description="Helical" evidence="8">
    <location>
        <begin position="456"/>
        <end position="478"/>
    </location>
</feature>
<feature type="transmembrane region" description="Helical" evidence="8">
    <location>
        <begin position="299"/>
        <end position="324"/>
    </location>
</feature>
<dbReference type="GO" id="GO:0003954">
    <property type="term" value="F:NADH dehydrogenase activity"/>
    <property type="evidence" value="ECO:0007669"/>
    <property type="project" value="TreeGrafter"/>
</dbReference>
<dbReference type="InterPro" id="IPR046396">
    <property type="entry name" value="Transporter_DabB"/>
</dbReference>
<dbReference type="InterPro" id="IPR001516">
    <property type="entry name" value="Proton_antipo_N"/>
</dbReference>
<feature type="domain" description="NADH:quinone oxidoreductase/Mrp antiporter transmembrane" evidence="10">
    <location>
        <begin position="127"/>
        <end position="402"/>
    </location>
</feature>
<gene>
    <name evidence="8" type="primary">dabB</name>
    <name evidence="12" type="ORF">BG454_08160</name>
</gene>
<name>A0A2K8KD17_9RHOB</name>